<dbReference type="GO" id="GO:0046872">
    <property type="term" value="F:metal ion binding"/>
    <property type="evidence" value="ECO:0007669"/>
    <property type="project" value="UniProtKB-KW"/>
</dbReference>
<comment type="cofactor">
    <cofactor evidence="1">
        <name>Zn(2+)</name>
        <dbReference type="ChEBI" id="CHEBI:29105"/>
    </cofactor>
</comment>
<dbReference type="Gene3D" id="3.30.2010.10">
    <property type="entry name" value="Metalloproteases ('zincins'), catalytic domain"/>
    <property type="match status" value="1"/>
</dbReference>
<keyword evidence="3" id="KW-0479">Metal-binding</keyword>
<keyword evidence="2 9" id="KW-0645">Protease</keyword>
<dbReference type="GO" id="GO:0051603">
    <property type="term" value="P:proteolysis involved in protein catabolic process"/>
    <property type="evidence" value="ECO:0007669"/>
    <property type="project" value="TreeGrafter"/>
</dbReference>
<keyword evidence="7" id="KW-0175">Coiled coil</keyword>
<dbReference type="AlphaFoldDB" id="A0A1J5MSN4"/>
<evidence type="ECO:0000256" key="3">
    <source>
        <dbReference type="ARBA" id="ARBA00022723"/>
    </source>
</evidence>
<evidence type="ECO:0000313" key="9">
    <source>
        <dbReference type="EMBL" id="OIQ49630.1"/>
    </source>
</evidence>
<gene>
    <name evidence="9" type="primary">loiP</name>
    <name evidence="9" type="ORF">BerOc1_01555</name>
</gene>
<dbReference type="InterPro" id="IPR051156">
    <property type="entry name" value="Mito/Outer_Membr_Metalloprot"/>
</dbReference>
<evidence type="ECO:0000256" key="1">
    <source>
        <dbReference type="ARBA" id="ARBA00001947"/>
    </source>
</evidence>
<keyword evidence="5" id="KW-0862">Zinc</keyword>
<keyword evidence="4 9" id="KW-0378">Hydrolase</keyword>
<organism evidence="9 10">
    <name type="scientific">Pseudodesulfovibrio hydrargyri</name>
    <dbReference type="NCBI Taxonomy" id="2125990"/>
    <lineage>
        <taxon>Bacteria</taxon>
        <taxon>Pseudomonadati</taxon>
        <taxon>Thermodesulfobacteriota</taxon>
        <taxon>Desulfovibrionia</taxon>
        <taxon>Desulfovibrionales</taxon>
        <taxon>Desulfovibrionaceae</taxon>
    </lineage>
</organism>
<proteinExistence type="predicted"/>
<evidence type="ECO:0000259" key="8">
    <source>
        <dbReference type="Pfam" id="PF01435"/>
    </source>
</evidence>
<evidence type="ECO:0000256" key="7">
    <source>
        <dbReference type="SAM" id="Coils"/>
    </source>
</evidence>
<dbReference type="InterPro" id="IPR001915">
    <property type="entry name" value="Peptidase_M48"/>
</dbReference>
<keyword evidence="10" id="KW-1185">Reference proteome</keyword>
<dbReference type="GO" id="GO:0016020">
    <property type="term" value="C:membrane"/>
    <property type="evidence" value="ECO:0007669"/>
    <property type="project" value="TreeGrafter"/>
</dbReference>
<reference evidence="9 10" key="1">
    <citation type="submission" date="2015-09" db="EMBL/GenBank/DDBJ databases">
        <title>Genome of Desulfovibrio dechloracetivorans BerOc1, a mercury methylating strain isolated from highly hydrocarbons and metals contaminated coastal sediments.</title>
        <authorList>
            <person name="Goni Urriza M."/>
            <person name="Gassie C."/>
            <person name="Bouchez O."/>
            <person name="Klopp C."/>
            <person name="Ranchou-Peyruse A."/>
            <person name="Remy G."/>
        </authorList>
    </citation>
    <scope>NUCLEOTIDE SEQUENCE [LARGE SCALE GENOMIC DNA]</scope>
    <source>
        <strain evidence="9 10">BerOc1</strain>
    </source>
</reference>
<dbReference type="PANTHER" id="PTHR22726">
    <property type="entry name" value="METALLOENDOPEPTIDASE OMA1"/>
    <property type="match status" value="1"/>
</dbReference>
<dbReference type="PANTHER" id="PTHR22726:SF1">
    <property type="entry name" value="METALLOENDOPEPTIDASE OMA1, MITOCHONDRIAL"/>
    <property type="match status" value="1"/>
</dbReference>
<sequence length="508" mass="55977">MLRTLPLIILVLILSFGCKTPELTNPKSWVGMDEPDTPFIDQFRNPAPEPCEADPETGPATVAAKAPDVEEGAPAPTIAIPEKALAGQRLTIGVARNEAIEAYLNSVLEKLQRAWPGEPVPSYVFLRPSPEFGSFAADHAVFVDYGLLRTLESEDEVAALLAHEYSHVLLGHQSLQSWSSLLGVAVDLYQTTASVKYRTSGDQDNLLKDAALSIAADKLGQNALIPVFSRDNEEDADSLGTDLLILSGYSPMGMVNLLQRVADWEDRQEQLKEEIRKAEEEARKAAKDGKDELSMDKLFADLGKATNKIGRKHYAAKDRESAVKQYVRTHYAGRPRNALLTEPYQAVFGSGKVAQYFNGLDDMDNAKLAAISGKPKDALALIRGKRCRTLIQDVPYVRYLDRDIAARNKKLKLKTLEADCQRDDTLLLEYRLLMIQYEAKAPKEALAVADTAYASLDKPELLLPDLIRLNKKLGNESQSLGYLVTCKGSGDSGLISSCQENLNTEKEQ</sequence>
<dbReference type="RefSeq" id="WP_071545128.1">
    <property type="nucleotide sequence ID" value="NZ_LKAQ01000004.1"/>
</dbReference>
<dbReference type="PROSITE" id="PS51257">
    <property type="entry name" value="PROKAR_LIPOPROTEIN"/>
    <property type="match status" value="1"/>
</dbReference>
<dbReference type="Proteomes" id="UP000181901">
    <property type="component" value="Unassembled WGS sequence"/>
</dbReference>
<feature type="coiled-coil region" evidence="7">
    <location>
        <begin position="254"/>
        <end position="292"/>
    </location>
</feature>
<keyword evidence="6 9" id="KW-0482">Metalloprotease</keyword>
<evidence type="ECO:0000256" key="2">
    <source>
        <dbReference type="ARBA" id="ARBA00022670"/>
    </source>
</evidence>
<dbReference type="EMBL" id="LKAQ01000004">
    <property type="protein sequence ID" value="OIQ49630.1"/>
    <property type="molecule type" value="Genomic_DNA"/>
</dbReference>
<comment type="caution">
    <text evidence="9">The sequence shown here is derived from an EMBL/GenBank/DDBJ whole genome shotgun (WGS) entry which is preliminary data.</text>
</comment>
<evidence type="ECO:0000313" key="10">
    <source>
        <dbReference type="Proteomes" id="UP000181901"/>
    </source>
</evidence>
<protein>
    <submittedName>
        <fullName evidence="9">Metalloprotease LoiP</fullName>
        <ecNumber evidence="9">3.4.24.-</ecNumber>
    </submittedName>
</protein>
<evidence type="ECO:0000256" key="4">
    <source>
        <dbReference type="ARBA" id="ARBA00022801"/>
    </source>
</evidence>
<dbReference type="GO" id="GO:0004222">
    <property type="term" value="F:metalloendopeptidase activity"/>
    <property type="evidence" value="ECO:0007669"/>
    <property type="project" value="InterPro"/>
</dbReference>
<evidence type="ECO:0000256" key="5">
    <source>
        <dbReference type="ARBA" id="ARBA00022833"/>
    </source>
</evidence>
<evidence type="ECO:0000256" key="6">
    <source>
        <dbReference type="ARBA" id="ARBA00023049"/>
    </source>
</evidence>
<dbReference type="OrthoDB" id="9810445at2"/>
<feature type="domain" description="Peptidase M48" evidence="8">
    <location>
        <begin position="100"/>
        <end position="284"/>
    </location>
</feature>
<dbReference type="Pfam" id="PF01435">
    <property type="entry name" value="Peptidase_M48"/>
    <property type="match status" value="1"/>
</dbReference>
<accession>A0A1J5MSN4</accession>
<name>A0A1J5MSN4_9BACT</name>
<dbReference type="EC" id="3.4.24.-" evidence="9"/>
<dbReference type="CDD" id="cd07324">
    <property type="entry name" value="M48C_Oma1-like"/>
    <property type="match status" value="1"/>
</dbReference>